<evidence type="ECO:0000256" key="1">
    <source>
        <dbReference type="SAM" id="MobiDB-lite"/>
    </source>
</evidence>
<dbReference type="AlphaFoldDB" id="A0A077M3W6"/>
<evidence type="ECO:0000313" key="2">
    <source>
        <dbReference type="EMBL" id="CCH78879.1"/>
    </source>
</evidence>
<keyword evidence="3" id="KW-1185">Reference proteome</keyword>
<organism evidence="2 3">
    <name type="scientific">Nostocoides japonicum T1-X7</name>
    <dbReference type="NCBI Taxonomy" id="1194083"/>
    <lineage>
        <taxon>Bacteria</taxon>
        <taxon>Bacillati</taxon>
        <taxon>Actinomycetota</taxon>
        <taxon>Actinomycetes</taxon>
        <taxon>Micrococcales</taxon>
        <taxon>Intrasporangiaceae</taxon>
        <taxon>Nostocoides</taxon>
    </lineage>
</organism>
<dbReference type="EMBL" id="CAJB01000298">
    <property type="protein sequence ID" value="CCH78879.1"/>
    <property type="molecule type" value="Genomic_DNA"/>
</dbReference>
<dbReference type="Proteomes" id="UP000035721">
    <property type="component" value="Unassembled WGS sequence"/>
</dbReference>
<protein>
    <submittedName>
        <fullName evidence="2">Uncharacterized protein</fullName>
    </submittedName>
</protein>
<proteinExistence type="predicted"/>
<accession>A0A077M3W6</accession>
<name>A0A077M3W6_9MICO</name>
<gene>
    <name evidence="2" type="ORF">BN12_3670001</name>
</gene>
<comment type="caution">
    <text evidence="2">The sequence shown here is derived from an EMBL/GenBank/DDBJ whole genome shotgun (WGS) entry which is preliminary data.</text>
</comment>
<reference evidence="2 3" key="1">
    <citation type="journal article" date="2013" name="ISME J.">
        <title>A metabolic model for members of the genus Tetrasphaera involved in enhanced biological phosphorus removal.</title>
        <authorList>
            <person name="Kristiansen R."/>
            <person name="Nguyen H.T.T."/>
            <person name="Saunders A.M."/>
            <person name="Nielsen J.L."/>
            <person name="Wimmer R."/>
            <person name="Le V.Q."/>
            <person name="McIlroy S.J."/>
            <person name="Petrovski S."/>
            <person name="Seviour R.J."/>
            <person name="Calteau A."/>
            <person name="Nielsen K.L."/>
            <person name="Nielsen P.H."/>
        </authorList>
    </citation>
    <scope>NUCLEOTIDE SEQUENCE [LARGE SCALE GENOMIC DNA]</scope>
    <source>
        <strain evidence="2 3">T1-X7</strain>
    </source>
</reference>
<feature type="region of interest" description="Disordered" evidence="1">
    <location>
        <begin position="40"/>
        <end position="61"/>
    </location>
</feature>
<evidence type="ECO:0000313" key="3">
    <source>
        <dbReference type="Proteomes" id="UP000035721"/>
    </source>
</evidence>
<sequence length="61" mass="5915">MAGAPMLLFVGPARVTPGALLSSRPAGGLAPDRGLCTALSHPSGDSAGGLAPDRGLCTTAR</sequence>